<organism evidence="1 2">
    <name type="scientific">Sulfuriferula plumbiphila</name>
    <dbReference type="NCBI Taxonomy" id="171865"/>
    <lineage>
        <taxon>Bacteria</taxon>
        <taxon>Pseudomonadati</taxon>
        <taxon>Pseudomonadota</taxon>
        <taxon>Betaproteobacteria</taxon>
        <taxon>Nitrosomonadales</taxon>
        <taxon>Sulfuricellaceae</taxon>
        <taxon>Sulfuriferula</taxon>
    </lineage>
</organism>
<evidence type="ECO:0000313" key="2">
    <source>
        <dbReference type="Proteomes" id="UP000321337"/>
    </source>
</evidence>
<dbReference type="EMBL" id="BKAD01000001">
    <property type="protein sequence ID" value="GEP29069.1"/>
    <property type="molecule type" value="Genomic_DNA"/>
</dbReference>
<comment type="caution">
    <text evidence="1">The sequence shown here is derived from an EMBL/GenBank/DDBJ whole genome shotgun (WGS) entry which is preliminary data.</text>
</comment>
<gene>
    <name evidence="1" type="ORF">TPL01_02070</name>
</gene>
<reference evidence="1 2" key="1">
    <citation type="submission" date="2019-07" db="EMBL/GenBank/DDBJ databases">
        <title>Whole genome shotgun sequence of Thiobacillus plumbophilus NBRC 107929.</title>
        <authorList>
            <person name="Hosoyama A."/>
            <person name="Uohara A."/>
            <person name="Ohji S."/>
            <person name="Ichikawa N."/>
        </authorList>
    </citation>
    <scope>NUCLEOTIDE SEQUENCE [LARGE SCALE GENOMIC DNA]</scope>
    <source>
        <strain evidence="1 2">NBRC 107929</strain>
    </source>
</reference>
<sequence length="94" mass="10507">MFDDLTGNIDAMFGQLSDGYEGKHQQVLDLIQAARAALTQENGELGPWEAHQLDYAESALKSNYLRLALGSTEKALVVSQLPRDEYDYGFNRPE</sequence>
<dbReference type="AlphaFoldDB" id="A0A512L3M3"/>
<evidence type="ECO:0000313" key="1">
    <source>
        <dbReference type="EMBL" id="GEP29069.1"/>
    </source>
</evidence>
<dbReference type="Proteomes" id="UP000321337">
    <property type="component" value="Unassembled WGS sequence"/>
</dbReference>
<keyword evidence="2" id="KW-1185">Reference proteome</keyword>
<accession>A0A512L3M3</accession>
<dbReference type="RefSeq" id="WP_147069853.1">
    <property type="nucleotide sequence ID" value="NZ_AP021884.1"/>
</dbReference>
<name>A0A512L3M3_9PROT</name>
<protein>
    <submittedName>
        <fullName evidence="1">Uncharacterized protein</fullName>
    </submittedName>
</protein>
<dbReference type="OrthoDB" id="9132973at2"/>
<proteinExistence type="predicted"/>